<accession>A0AAW0HEA0</accession>
<reference evidence="1 2" key="1">
    <citation type="journal article" date="2023" name="bioRxiv">
        <title>Conserved and derived expression patterns and positive selection on dental genes reveal complex evolutionary context of ever-growing rodent molars.</title>
        <authorList>
            <person name="Calamari Z.T."/>
            <person name="Song A."/>
            <person name="Cohen E."/>
            <person name="Akter M."/>
            <person name="Roy R.D."/>
            <person name="Hallikas O."/>
            <person name="Christensen M.M."/>
            <person name="Li P."/>
            <person name="Marangoni P."/>
            <person name="Jernvall J."/>
            <person name="Klein O.D."/>
        </authorList>
    </citation>
    <scope>NUCLEOTIDE SEQUENCE [LARGE SCALE GENOMIC DNA]</scope>
    <source>
        <strain evidence="1">V071</strain>
    </source>
</reference>
<sequence length="56" mass="5711">MSGSRGLVPGLETTCGALPPQAAWARCLCTLGPAATTASDVPRIPRAVSQRPGEPH</sequence>
<protein>
    <submittedName>
        <fullName evidence="1">Uncharacterized protein</fullName>
    </submittedName>
</protein>
<name>A0AAW0HEA0_MYOGA</name>
<dbReference type="Proteomes" id="UP001488838">
    <property type="component" value="Unassembled WGS sequence"/>
</dbReference>
<keyword evidence="2" id="KW-1185">Reference proteome</keyword>
<organism evidence="1 2">
    <name type="scientific">Myodes glareolus</name>
    <name type="common">Bank vole</name>
    <name type="synonym">Clethrionomys glareolus</name>
    <dbReference type="NCBI Taxonomy" id="447135"/>
    <lineage>
        <taxon>Eukaryota</taxon>
        <taxon>Metazoa</taxon>
        <taxon>Chordata</taxon>
        <taxon>Craniata</taxon>
        <taxon>Vertebrata</taxon>
        <taxon>Euteleostomi</taxon>
        <taxon>Mammalia</taxon>
        <taxon>Eutheria</taxon>
        <taxon>Euarchontoglires</taxon>
        <taxon>Glires</taxon>
        <taxon>Rodentia</taxon>
        <taxon>Myomorpha</taxon>
        <taxon>Muroidea</taxon>
        <taxon>Cricetidae</taxon>
        <taxon>Arvicolinae</taxon>
        <taxon>Myodes</taxon>
    </lineage>
</organism>
<evidence type="ECO:0000313" key="2">
    <source>
        <dbReference type="Proteomes" id="UP001488838"/>
    </source>
</evidence>
<dbReference type="EMBL" id="JBBHLL010000583">
    <property type="protein sequence ID" value="KAK7799921.1"/>
    <property type="molecule type" value="Genomic_DNA"/>
</dbReference>
<evidence type="ECO:0000313" key="1">
    <source>
        <dbReference type="EMBL" id="KAK7799921.1"/>
    </source>
</evidence>
<dbReference type="AlphaFoldDB" id="A0AAW0HEA0"/>
<gene>
    <name evidence="1" type="ORF">U0070_012012</name>
</gene>
<comment type="caution">
    <text evidence="1">The sequence shown here is derived from an EMBL/GenBank/DDBJ whole genome shotgun (WGS) entry which is preliminary data.</text>
</comment>
<proteinExistence type="predicted"/>